<keyword evidence="2" id="KW-0472">Membrane</keyword>
<dbReference type="Proteomes" id="UP000256269">
    <property type="component" value="Unassembled WGS sequence"/>
</dbReference>
<feature type="transmembrane region" description="Helical" evidence="2">
    <location>
        <begin position="226"/>
        <end position="248"/>
    </location>
</feature>
<organism evidence="3 4">
    <name type="scientific">Kutzneria buriramensis</name>
    <dbReference type="NCBI Taxonomy" id="1045776"/>
    <lineage>
        <taxon>Bacteria</taxon>
        <taxon>Bacillati</taxon>
        <taxon>Actinomycetota</taxon>
        <taxon>Actinomycetes</taxon>
        <taxon>Pseudonocardiales</taxon>
        <taxon>Pseudonocardiaceae</taxon>
        <taxon>Kutzneria</taxon>
    </lineage>
</organism>
<protein>
    <recommendedName>
        <fullName evidence="5">RING-type E3 ubiquitin transferase</fullName>
    </recommendedName>
</protein>
<keyword evidence="2" id="KW-1133">Transmembrane helix</keyword>
<evidence type="ECO:0000313" key="3">
    <source>
        <dbReference type="EMBL" id="REH51903.1"/>
    </source>
</evidence>
<keyword evidence="4" id="KW-1185">Reference proteome</keyword>
<dbReference type="AlphaFoldDB" id="A0A3E0HZL1"/>
<evidence type="ECO:0000256" key="2">
    <source>
        <dbReference type="SAM" id="Phobius"/>
    </source>
</evidence>
<reference evidence="3 4" key="1">
    <citation type="submission" date="2018-08" db="EMBL/GenBank/DDBJ databases">
        <title>Genomic Encyclopedia of Archaeal and Bacterial Type Strains, Phase II (KMG-II): from individual species to whole genera.</title>
        <authorList>
            <person name="Goeker M."/>
        </authorList>
    </citation>
    <scope>NUCLEOTIDE SEQUENCE [LARGE SCALE GENOMIC DNA]</scope>
    <source>
        <strain evidence="3 4">DSM 45791</strain>
    </source>
</reference>
<sequence>MLTIAVLALLLGACLLIAALTSLLLKAGGTGQRRLVARTPVTPLGRLRGGMSRVAAVGATAYGPEGPVTAPVSGEQCVWFRVRLIRSPSRHKDEVGGEDVLLERLARTTPALTDASGTVPIDPRILTEPPNLDDPVVTEQTMRLLSRDSAAEWASLIPANLIEDKRSHETLQLWETRLPAGKQAYLLARTRRGPILEPGTFTVFTTDDAETVRGRRQERVASATHLVRFLGVSGLVITALSVGALFLLV</sequence>
<dbReference type="EMBL" id="QUNO01000003">
    <property type="protein sequence ID" value="REH51903.1"/>
    <property type="molecule type" value="Genomic_DNA"/>
</dbReference>
<evidence type="ECO:0000313" key="4">
    <source>
        <dbReference type="Proteomes" id="UP000256269"/>
    </source>
</evidence>
<keyword evidence="2" id="KW-0812">Transmembrane</keyword>
<name>A0A3E0HZL1_9PSEU</name>
<evidence type="ECO:0000256" key="1">
    <source>
        <dbReference type="SAM" id="MobiDB-lite"/>
    </source>
</evidence>
<accession>A0A3E0HZL1</accession>
<dbReference type="OrthoDB" id="3469619at2"/>
<gene>
    <name evidence="3" type="ORF">BCF44_103352</name>
</gene>
<evidence type="ECO:0008006" key="5">
    <source>
        <dbReference type="Google" id="ProtNLM"/>
    </source>
</evidence>
<comment type="caution">
    <text evidence="3">The sequence shown here is derived from an EMBL/GenBank/DDBJ whole genome shotgun (WGS) entry which is preliminary data.</text>
</comment>
<proteinExistence type="predicted"/>
<dbReference type="RefSeq" id="WP_116173924.1">
    <property type="nucleotide sequence ID" value="NZ_CP144375.1"/>
</dbReference>
<feature type="region of interest" description="Disordered" evidence="1">
    <location>
        <begin position="113"/>
        <end position="133"/>
    </location>
</feature>